<feature type="transmembrane region" description="Helical" evidence="1">
    <location>
        <begin position="65"/>
        <end position="88"/>
    </location>
</feature>
<keyword evidence="4" id="KW-1185">Reference proteome</keyword>
<comment type="caution">
    <text evidence="3">The sequence shown here is derived from an EMBL/GenBank/DDBJ whole genome shotgun (WGS) entry which is preliminary data.</text>
</comment>
<name>A0ABW5RV41_9BACI</name>
<protein>
    <submittedName>
        <fullName evidence="3">DUF4064 domain-containing protein</fullName>
    </submittedName>
</protein>
<keyword evidence="1" id="KW-1133">Transmembrane helix</keyword>
<dbReference type="RefSeq" id="WP_377937022.1">
    <property type="nucleotide sequence ID" value="NZ_JBHUMF010000031.1"/>
</dbReference>
<keyword evidence="1" id="KW-0812">Transmembrane</keyword>
<dbReference type="InterPro" id="IPR025273">
    <property type="entry name" value="DUF4064"/>
</dbReference>
<feature type="transmembrane region" description="Helical" evidence="1">
    <location>
        <begin position="12"/>
        <end position="32"/>
    </location>
</feature>
<feature type="domain" description="DUF4064" evidence="2">
    <location>
        <begin position="3"/>
        <end position="107"/>
    </location>
</feature>
<organism evidence="3 4">
    <name type="scientific">Bacillus seohaeanensis</name>
    <dbReference type="NCBI Taxonomy" id="284580"/>
    <lineage>
        <taxon>Bacteria</taxon>
        <taxon>Bacillati</taxon>
        <taxon>Bacillota</taxon>
        <taxon>Bacilli</taxon>
        <taxon>Bacillales</taxon>
        <taxon>Bacillaceae</taxon>
        <taxon>Bacillus</taxon>
    </lineage>
</organism>
<evidence type="ECO:0000259" key="2">
    <source>
        <dbReference type="Pfam" id="PF13273"/>
    </source>
</evidence>
<evidence type="ECO:0000256" key="1">
    <source>
        <dbReference type="SAM" id="Phobius"/>
    </source>
</evidence>
<dbReference type="EMBL" id="JBHUMF010000031">
    <property type="protein sequence ID" value="MFD2682337.1"/>
    <property type="molecule type" value="Genomic_DNA"/>
</dbReference>
<feature type="transmembrane region" description="Helical" evidence="1">
    <location>
        <begin position="100"/>
        <end position="131"/>
    </location>
</feature>
<dbReference type="Proteomes" id="UP001597506">
    <property type="component" value="Unassembled WGS sequence"/>
</dbReference>
<reference evidence="4" key="1">
    <citation type="journal article" date="2019" name="Int. J. Syst. Evol. Microbiol.">
        <title>The Global Catalogue of Microorganisms (GCM) 10K type strain sequencing project: providing services to taxonomists for standard genome sequencing and annotation.</title>
        <authorList>
            <consortium name="The Broad Institute Genomics Platform"/>
            <consortium name="The Broad Institute Genome Sequencing Center for Infectious Disease"/>
            <person name="Wu L."/>
            <person name="Ma J."/>
        </authorList>
    </citation>
    <scope>NUCLEOTIDE SEQUENCE [LARGE SCALE GENOMIC DNA]</scope>
    <source>
        <strain evidence="4">KCTC 3913</strain>
    </source>
</reference>
<evidence type="ECO:0000313" key="3">
    <source>
        <dbReference type="EMBL" id="MFD2682337.1"/>
    </source>
</evidence>
<gene>
    <name evidence="3" type="ORF">ACFSUL_16475</name>
</gene>
<sequence length="139" mass="14795">MVKRTGEVVMGIIGVVLSALFSVFGFIFMAGMNTPEFEEVFNEMENDPALTAEDTNMILSAFDSMGWYLIILGILALILGVIGVIAIVGNKKPKLAGIMFIIAAVVVGLGSVGVGFIPAILFLIAGIMSLVRKPKEPVY</sequence>
<accession>A0ABW5RV41</accession>
<proteinExistence type="predicted"/>
<keyword evidence="1" id="KW-0472">Membrane</keyword>
<dbReference type="Pfam" id="PF13273">
    <property type="entry name" value="DUF4064"/>
    <property type="match status" value="1"/>
</dbReference>
<evidence type="ECO:0000313" key="4">
    <source>
        <dbReference type="Proteomes" id="UP001597506"/>
    </source>
</evidence>